<dbReference type="InterPro" id="IPR005174">
    <property type="entry name" value="KIB1-4_b-propeller"/>
</dbReference>
<dbReference type="AlphaFoldDB" id="A0A7I8K6Y6"/>
<feature type="chain" id="PRO_5029446293" description="KIB1-4 beta-propeller domain-containing protein" evidence="1">
    <location>
        <begin position="23"/>
        <end position="377"/>
    </location>
</feature>
<evidence type="ECO:0000313" key="4">
    <source>
        <dbReference type="Proteomes" id="UP000663760"/>
    </source>
</evidence>
<gene>
    <name evidence="3" type="ORF">SI8410_03004009</name>
</gene>
<feature type="domain" description="KIB1-4 beta-propeller" evidence="2">
    <location>
        <begin position="78"/>
        <end position="339"/>
    </location>
</feature>
<feature type="signal peptide" evidence="1">
    <location>
        <begin position="1"/>
        <end position="22"/>
    </location>
</feature>
<evidence type="ECO:0000256" key="1">
    <source>
        <dbReference type="SAM" id="SignalP"/>
    </source>
</evidence>
<sequence>MADWSMIPSALVGTLTGLLGLADQVRMGAVCRRWRLAVADGFCCRPPAPSLWLMLPSRGPPIGKDQFEFASFSEGMRRYTIRMGMEELSDMVCIGSSQGWLMMADELQQLQALNPITRTKLLFFTSGDTSSLDDPFFRLVSGRSSYRKAIVVPPRGGRSSDSVVVAVLRRRNQKMSELSFAVAGDDEWTEIEAPMTRFEDIAAHDGKLYALGDTGRVLVCDFGGEPRSSPAPATAKIDVAPDLRPYCREYLGVMSGDLILLRWRFYRACPIRRRRCVPEFEVLRLRTGRRPEWVGLKDLAGHAILLGTDGFIALPAGEFRELSADCIYSIAELAGDDAGDGGLTVVNLANGAVGFEPLSLASSSAFWFQPTLGSHQK</sequence>
<dbReference type="Proteomes" id="UP000663760">
    <property type="component" value="Chromosome 3"/>
</dbReference>
<dbReference type="PANTHER" id="PTHR44259">
    <property type="entry name" value="OS07G0183000 PROTEIN-RELATED"/>
    <property type="match status" value="1"/>
</dbReference>
<evidence type="ECO:0000313" key="3">
    <source>
        <dbReference type="EMBL" id="CAA7393223.1"/>
    </source>
</evidence>
<name>A0A7I8K6Y6_SPIIN</name>
<keyword evidence="1" id="KW-0732">Signal</keyword>
<protein>
    <recommendedName>
        <fullName evidence="2">KIB1-4 beta-propeller domain-containing protein</fullName>
    </recommendedName>
</protein>
<reference evidence="3" key="1">
    <citation type="submission" date="2020-02" db="EMBL/GenBank/DDBJ databases">
        <authorList>
            <person name="Scholz U."/>
            <person name="Mascher M."/>
            <person name="Fiebig A."/>
        </authorList>
    </citation>
    <scope>NUCLEOTIDE SEQUENCE</scope>
</reference>
<keyword evidence="4" id="KW-1185">Reference proteome</keyword>
<accession>A0A7I8K6Y6</accession>
<evidence type="ECO:0000259" key="2">
    <source>
        <dbReference type="Pfam" id="PF03478"/>
    </source>
</evidence>
<organism evidence="3 4">
    <name type="scientific">Spirodela intermedia</name>
    <name type="common">Intermediate duckweed</name>
    <dbReference type="NCBI Taxonomy" id="51605"/>
    <lineage>
        <taxon>Eukaryota</taxon>
        <taxon>Viridiplantae</taxon>
        <taxon>Streptophyta</taxon>
        <taxon>Embryophyta</taxon>
        <taxon>Tracheophyta</taxon>
        <taxon>Spermatophyta</taxon>
        <taxon>Magnoliopsida</taxon>
        <taxon>Liliopsida</taxon>
        <taxon>Araceae</taxon>
        <taxon>Lemnoideae</taxon>
        <taxon>Spirodela</taxon>
    </lineage>
</organism>
<dbReference type="InterPro" id="IPR050942">
    <property type="entry name" value="F-box_BR-signaling"/>
</dbReference>
<dbReference type="Pfam" id="PF03478">
    <property type="entry name" value="Beta-prop_KIB1-4"/>
    <property type="match status" value="1"/>
</dbReference>
<dbReference type="EMBL" id="LR746266">
    <property type="protein sequence ID" value="CAA7393223.1"/>
    <property type="molecule type" value="Genomic_DNA"/>
</dbReference>
<proteinExistence type="predicted"/>
<dbReference type="PANTHER" id="PTHR44259:SF114">
    <property type="entry name" value="OS06G0707300 PROTEIN"/>
    <property type="match status" value="1"/>
</dbReference>
<dbReference type="OrthoDB" id="1937564at2759"/>